<evidence type="ECO:0000313" key="1">
    <source>
        <dbReference type="EMBL" id="QDT35193.1"/>
    </source>
</evidence>
<proteinExistence type="predicted"/>
<evidence type="ECO:0000313" key="2">
    <source>
        <dbReference type="Proteomes" id="UP000315724"/>
    </source>
</evidence>
<reference evidence="1 2" key="1">
    <citation type="submission" date="2019-02" db="EMBL/GenBank/DDBJ databases">
        <title>Deep-cultivation of Planctomycetes and their phenomic and genomic characterization uncovers novel biology.</title>
        <authorList>
            <person name="Wiegand S."/>
            <person name="Jogler M."/>
            <person name="Boedeker C."/>
            <person name="Pinto D."/>
            <person name="Vollmers J."/>
            <person name="Rivas-Marin E."/>
            <person name="Kohn T."/>
            <person name="Peeters S.H."/>
            <person name="Heuer A."/>
            <person name="Rast P."/>
            <person name="Oberbeckmann S."/>
            <person name="Bunk B."/>
            <person name="Jeske O."/>
            <person name="Meyerdierks A."/>
            <person name="Storesund J.E."/>
            <person name="Kallscheuer N."/>
            <person name="Luecker S."/>
            <person name="Lage O.M."/>
            <person name="Pohl T."/>
            <person name="Merkel B.J."/>
            <person name="Hornburger P."/>
            <person name="Mueller R.-W."/>
            <person name="Bruemmer F."/>
            <person name="Labrenz M."/>
            <person name="Spormann A.M."/>
            <person name="Op den Camp H."/>
            <person name="Overmann J."/>
            <person name="Amann R."/>
            <person name="Jetten M.S.M."/>
            <person name="Mascher T."/>
            <person name="Medema M.H."/>
            <person name="Devos D.P."/>
            <person name="Kaster A.-K."/>
            <person name="Ovreas L."/>
            <person name="Rohde M."/>
            <person name="Galperin M.Y."/>
            <person name="Jogler C."/>
        </authorList>
    </citation>
    <scope>NUCLEOTIDE SEQUENCE [LARGE SCALE GENOMIC DNA]</scope>
    <source>
        <strain evidence="1 2">Mal48</strain>
    </source>
</reference>
<gene>
    <name evidence="1" type="ORF">Mal48_44690</name>
</gene>
<dbReference type="KEGG" id="tpol:Mal48_44690"/>
<name>A0A517QUB6_9PLAN</name>
<organism evidence="1 2">
    <name type="scientific">Thalassoglobus polymorphus</name>
    <dbReference type="NCBI Taxonomy" id="2527994"/>
    <lineage>
        <taxon>Bacteria</taxon>
        <taxon>Pseudomonadati</taxon>
        <taxon>Planctomycetota</taxon>
        <taxon>Planctomycetia</taxon>
        <taxon>Planctomycetales</taxon>
        <taxon>Planctomycetaceae</taxon>
        <taxon>Thalassoglobus</taxon>
    </lineage>
</organism>
<accession>A0A517QUB6</accession>
<sequence length="45" mass="5229">MNRVICDSFAELKCVTHTHWIRRHTQCEVEIGTACEVKKNNIVQS</sequence>
<dbReference type="AlphaFoldDB" id="A0A517QUB6"/>
<dbReference type="EMBL" id="CP036267">
    <property type="protein sequence ID" value="QDT35193.1"/>
    <property type="molecule type" value="Genomic_DNA"/>
</dbReference>
<protein>
    <submittedName>
        <fullName evidence="1">Uncharacterized protein</fullName>
    </submittedName>
</protein>
<keyword evidence="2" id="KW-1185">Reference proteome</keyword>
<dbReference type="Proteomes" id="UP000315724">
    <property type="component" value="Chromosome"/>
</dbReference>